<dbReference type="GO" id="GO:0017108">
    <property type="term" value="F:5'-flap endonuclease activity"/>
    <property type="evidence" value="ECO:0007669"/>
    <property type="project" value="TreeGrafter"/>
</dbReference>
<sequence length="1664" mass="185752">MPLHLAHHKSYHPYNEKNKERVRQDEEEERLRLEGEERQRQDAETEARIEALRRSKGGSAGPEDTRTSNRSGHAAQQLQHINFFEDAEASSSRAGSSSRSNRQSNAAQERRSDKPRLDRETLAHALGGPTAAQDRQPWYAAPDLQGAAQSNKSTEQKLKAVDRDIKLKDRHDPMKTMQGMVAKRRENKEQRARASGSSQIQESPYREASSPAPWAEAGDYSNQFNRDDVRAARKRRRESSPTPHHHRRSSGDDGDDSRGGKRRAREDSTDQGPSSPRWRESRFAGTHNQASSTMSTDYGTRGHHRAGAPFATFSDAEIPDPAHNRGKVISPPSTGASSTEMALSFPPCGQAFPPARTTPYLHESALASSSTTSLNESTFPIAPLPSSSFDDIKSEPDSDDIPIADLVDHEPHYEPTLGVSRIDIPPARRETDDDSDVDSVSPSPPTIKAEPSSGTVFSGPSSSHCDTPSRSASLSTSSPVKPSQQAVPSPEPLTPSVKLEPSSGQSLLRAVQDDVHPSSQHEENDDAIAVKSEPQTQRLPSQPDHSTLPGMPTLEEAGMPQDSTVEESAYVSQDDQMQLRRPLTLIDAQRTGLLPNPWGRSTTAALLNCMMPPSTQSSEFDELAPGSQMSVSCEEPALPPVTPKRPTNASTYTDESPESLQEEAAELDADEGHDPTAPTEVEESTVDHATTSAQATDAMEEPERSQQQQWAEGIWHSQKFKEKRPEIPNIFERMQMRARLEAGGQAVPKVTSPQNADDSGVFLPNATTEDNGDEIDDEGLTTAERRFRESMYPAALQEMIDTVLEHEAFLFSANEVAFLHSYAKMSYDARYLFSRLIIRKYKWHRLCFLKYDTDLKDMAGTVRELARPWPELEAQHGEHVCDPSTADDPLLTRFAYTQKDLGFQDRIADMMKLMTLDELKALAKKMNVLKPAHTTRELVIEALMSVKGQSTLAGPDKRWLSSGPSKSPRAPSSSSAKREGHLRQLTLNFDWSGNKTAQSGQLHSSVQSIVGEVVQVPAEVRCLIDRLALVYYRGNVYNSVGSVLKDSILERCKKRKFPEVEVQRSNDIFKSRDHLKRYERACAREYRIAMLLDGPYEVNRTATNSAELYIGQTAYNAKGEALPPPKSPAALAAGVALFEEILQEWKDAVAECEKDCPDGGDRITYHRMRFHPGWPLTRVMYKAGTCFSHLKQHHREKEILRLLLDQKVFCRGKRGDWYDRLALLEERYCEQKTKGGRLALQIAIRGVEDPDTHFVYLGPLQKRIARLQVAKLTQLPFREQRKFTIFNKNTVEVIKIKGFRLDKMLVKSESSSSVQTNSSGDNQQKPKQAWAQLFTKKSSPAKSAPGSRMLKGKNAIRGAPSSGPSPSPPRMSPVNDIDTPGFVKRPILQKEVLIERFGTSPGPSRLRSPQMNAASSVDAVVVEDDEDDEVYEVIGRQIKNDMHTAWRGLDKQPCRVEHLVLQHLEKDGFKGVHDEGSVLTTLFVLAMWDVIYMSVEGAFETRYQSEPLDMRSDAFAIVRRDQITQRLSAIAETGGLEFIMAADERERPRQTWASGCNWDYSREMLLEVAECLGGRPLSTICQILCEERQHCQSGMPDLCVWKMKTKEVRFVEVKGPGDELRSKQLVWLEYLYRAGAKVQLASVSDMKDLPAAKREPRSSSATKK</sequence>
<keyword evidence="5 8" id="KW-0378">Hydrolase</keyword>
<feature type="domain" description="CBF1-interacting co-repressor CIR N-terminal" evidence="11">
    <location>
        <begin position="10"/>
        <end position="46"/>
    </location>
</feature>
<protein>
    <recommendedName>
        <fullName evidence="8">Fanconi-associated nuclease</fullName>
        <ecNumber evidence="8">3.1.4.1</ecNumber>
    </recommendedName>
</protein>
<gene>
    <name evidence="12" type="ORF">A4X13_0g1134</name>
</gene>
<feature type="compositionally biased region" description="Basic residues" evidence="9">
    <location>
        <begin position="232"/>
        <end position="248"/>
    </location>
</feature>
<evidence type="ECO:0000313" key="13">
    <source>
        <dbReference type="Proteomes" id="UP000077521"/>
    </source>
</evidence>
<dbReference type="EMBL" id="LWDF02000041">
    <property type="protein sequence ID" value="KAE8259288.1"/>
    <property type="molecule type" value="Genomic_DNA"/>
</dbReference>
<feature type="compositionally biased region" description="Basic and acidic residues" evidence="9">
    <location>
        <begin position="154"/>
        <end position="174"/>
    </location>
</feature>
<reference evidence="12" key="1">
    <citation type="submission" date="2016-04" db="EMBL/GenBank/DDBJ databases">
        <authorList>
            <person name="Nguyen H.D."/>
            <person name="Samba Siva P."/>
            <person name="Cullis J."/>
            <person name="Levesque C.A."/>
            <person name="Hambleton S."/>
        </authorList>
    </citation>
    <scope>NUCLEOTIDE SEQUENCE</scope>
    <source>
        <strain evidence="12">DAOMC 236416</strain>
    </source>
</reference>
<feature type="compositionally biased region" description="Low complexity" evidence="9">
    <location>
        <begin position="451"/>
        <end position="478"/>
    </location>
</feature>
<keyword evidence="3 8" id="KW-0540">Nuclease</keyword>
<evidence type="ECO:0000313" key="12">
    <source>
        <dbReference type="EMBL" id="KAE8259288.1"/>
    </source>
</evidence>
<evidence type="ECO:0000256" key="2">
    <source>
        <dbReference type="ARBA" id="ARBA00005533"/>
    </source>
</evidence>
<keyword evidence="8" id="KW-0539">Nucleus</keyword>
<comment type="catalytic activity">
    <reaction evidence="1 8">
        <text>Hydrolytically removes 5'-nucleotides successively from the 3'-hydroxy termini of 3'-hydroxy-terminated oligonucleotides.</text>
        <dbReference type="EC" id="3.1.4.1"/>
    </reaction>
</comment>
<feature type="compositionally biased region" description="Low complexity" evidence="9">
    <location>
        <begin position="89"/>
        <end position="107"/>
    </location>
</feature>
<feature type="compositionally biased region" description="Basic residues" evidence="9">
    <location>
        <begin position="1"/>
        <end position="11"/>
    </location>
</feature>
<feature type="region of interest" description="Disordered" evidence="9">
    <location>
        <begin position="1337"/>
        <end position="1379"/>
    </location>
</feature>
<dbReference type="InterPro" id="IPR014883">
    <property type="entry name" value="VRR_NUC"/>
</dbReference>
<comment type="caution">
    <text evidence="12">The sequence shown here is derived from an EMBL/GenBank/DDBJ whole genome shotgun (WGS) entry which is preliminary data.</text>
</comment>
<comment type="cofactor">
    <cofactor evidence="8">
        <name>Mg(2+)</name>
        <dbReference type="ChEBI" id="CHEBI:18420"/>
    </cofactor>
    <cofactor evidence="8">
        <name>Mn(2+)</name>
        <dbReference type="ChEBI" id="CHEBI:29035"/>
    </cofactor>
</comment>
<dbReference type="GO" id="GO:0005634">
    <property type="term" value="C:nucleus"/>
    <property type="evidence" value="ECO:0007669"/>
    <property type="project" value="UniProtKB-SubCell"/>
</dbReference>
<feature type="compositionally biased region" description="Polar residues" evidence="9">
    <location>
        <begin position="286"/>
        <end position="298"/>
    </location>
</feature>
<evidence type="ECO:0000256" key="3">
    <source>
        <dbReference type="ARBA" id="ARBA00022722"/>
    </source>
</evidence>
<feature type="compositionally biased region" description="Polar residues" evidence="9">
    <location>
        <begin position="533"/>
        <end position="545"/>
    </location>
</feature>
<dbReference type="Gene3D" id="3.40.1350.10">
    <property type="match status" value="1"/>
</dbReference>
<evidence type="ECO:0000256" key="7">
    <source>
        <dbReference type="ARBA" id="ARBA00023211"/>
    </source>
</evidence>
<feature type="domain" description="VRR-NUC" evidence="10">
    <location>
        <begin position="1530"/>
        <end position="1645"/>
    </location>
</feature>
<evidence type="ECO:0000259" key="11">
    <source>
        <dbReference type="SMART" id="SM01083"/>
    </source>
</evidence>
<dbReference type="Pfam" id="PF08774">
    <property type="entry name" value="VRR_NUC"/>
    <property type="match status" value="1"/>
</dbReference>
<dbReference type="InterPro" id="IPR019339">
    <property type="entry name" value="CIR_N_dom"/>
</dbReference>
<comment type="similarity">
    <text evidence="2 8">Belongs to the FAN1 family.</text>
</comment>
<feature type="compositionally biased region" description="Basic and acidic residues" evidence="9">
    <location>
        <begin position="108"/>
        <end position="122"/>
    </location>
</feature>
<evidence type="ECO:0000256" key="4">
    <source>
        <dbReference type="ARBA" id="ARBA00022723"/>
    </source>
</evidence>
<evidence type="ECO:0000259" key="10">
    <source>
        <dbReference type="SMART" id="SM00990"/>
    </source>
</evidence>
<name>A0A177TY87_9BASI</name>
<evidence type="ECO:0000256" key="5">
    <source>
        <dbReference type="ARBA" id="ARBA00022801"/>
    </source>
</evidence>
<dbReference type="EC" id="3.1.4.1" evidence="8"/>
<evidence type="ECO:0000256" key="9">
    <source>
        <dbReference type="SAM" id="MobiDB-lite"/>
    </source>
</evidence>
<keyword evidence="6 8" id="KW-0460">Magnesium</keyword>
<keyword evidence="7 8" id="KW-0464">Manganese</keyword>
<feature type="region of interest" description="Disordered" evidence="9">
    <location>
        <begin position="614"/>
        <end position="722"/>
    </location>
</feature>
<feature type="compositionally biased region" description="Basic and acidic residues" evidence="9">
    <location>
        <begin position="511"/>
        <end position="522"/>
    </location>
</feature>
<dbReference type="InterPro" id="IPR049126">
    <property type="entry name" value="FAN1-like_TPR"/>
</dbReference>
<dbReference type="GO" id="GO:0046872">
    <property type="term" value="F:metal ion binding"/>
    <property type="evidence" value="ECO:0007669"/>
    <property type="project" value="UniProtKB-KW"/>
</dbReference>
<dbReference type="InterPro" id="IPR011856">
    <property type="entry name" value="tRNA_endonuc-like_dom_sf"/>
</dbReference>
<feature type="compositionally biased region" description="Basic and acidic residues" evidence="9">
    <location>
        <begin position="256"/>
        <end position="268"/>
    </location>
</feature>
<feature type="compositionally biased region" description="Low complexity" evidence="9">
    <location>
        <begin position="961"/>
        <end position="975"/>
    </location>
</feature>
<feature type="compositionally biased region" description="Acidic residues" evidence="9">
    <location>
        <begin position="655"/>
        <end position="671"/>
    </location>
</feature>
<feature type="compositionally biased region" description="Polar residues" evidence="9">
    <location>
        <begin position="331"/>
        <end position="341"/>
    </location>
</feature>
<feature type="compositionally biased region" description="Polar residues" evidence="9">
    <location>
        <begin position="645"/>
        <end position="654"/>
    </location>
</feature>
<evidence type="ECO:0000256" key="6">
    <source>
        <dbReference type="ARBA" id="ARBA00022842"/>
    </source>
</evidence>
<keyword evidence="8" id="KW-0234">DNA repair</keyword>
<organism evidence="12 13">
    <name type="scientific">Tilletia indica</name>
    <dbReference type="NCBI Taxonomy" id="43049"/>
    <lineage>
        <taxon>Eukaryota</taxon>
        <taxon>Fungi</taxon>
        <taxon>Dikarya</taxon>
        <taxon>Basidiomycota</taxon>
        <taxon>Ustilaginomycotina</taxon>
        <taxon>Exobasidiomycetes</taxon>
        <taxon>Tilletiales</taxon>
        <taxon>Tilletiaceae</taxon>
        <taxon>Tilletia</taxon>
    </lineage>
</organism>
<evidence type="ECO:0000256" key="8">
    <source>
        <dbReference type="RuleBase" id="RU365033"/>
    </source>
</evidence>
<dbReference type="GO" id="GO:0070336">
    <property type="term" value="F:flap-structured DNA binding"/>
    <property type="evidence" value="ECO:0007669"/>
    <property type="project" value="TreeGrafter"/>
</dbReference>
<dbReference type="InterPro" id="IPR033315">
    <property type="entry name" value="Fan1-like"/>
</dbReference>
<proteinExistence type="inferred from homology"/>
<dbReference type="Pfam" id="PF21170">
    <property type="entry name" value="FAN1_TPR"/>
    <property type="match status" value="1"/>
</dbReference>
<dbReference type="GO" id="GO:0004528">
    <property type="term" value="F:phosphodiesterase I activity"/>
    <property type="evidence" value="ECO:0007669"/>
    <property type="project" value="UniProtKB-EC"/>
</dbReference>
<dbReference type="PANTHER" id="PTHR15749:SF4">
    <property type="entry name" value="FANCONI-ASSOCIATED NUCLEASE 1"/>
    <property type="match status" value="1"/>
</dbReference>
<feature type="region of interest" description="Disordered" evidence="9">
    <location>
        <begin position="1"/>
        <end position="350"/>
    </location>
</feature>
<dbReference type="SMART" id="SM00990">
    <property type="entry name" value="VRR_NUC"/>
    <property type="match status" value="1"/>
</dbReference>
<dbReference type="InterPro" id="IPR049132">
    <property type="entry name" value="FAN1-like_euk"/>
</dbReference>
<dbReference type="PANTHER" id="PTHR15749">
    <property type="entry name" value="FANCONI-ASSOCIATED NUCLEASE 1"/>
    <property type="match status" value="1"/>
</dbReference>
<accession>A0A177TY87</accession>
<dbReference type="GO" id="GO:0036297">
    <property type="term" value="P:interstrand cross-link repair"/>
    <property type="evidence" value="ECO:0007669"/>
    <property type="project" value="InterPro"/>
</dbReference>
<keyword evidence="13" id="KW-1185">Reference proteome</keyword>
<feature type="compositionally biased region" description="Polar residues" evidence="9">
    <location>
        <begin position="68"/>
        <end position="80"/>
    </location>
</feature>
<evidence type="ECO:0000256" key="1">
    <source>
        <dbReference type="ARBA" id="ARBA00000983"/>
    </source>
</evidence>
<dbReference type="CDD" id="cd22326">
    <property type="entry name" value="FAN1-like"/>
    <property type="match status" value="1"/>
</dbReference>
<keyword evidence="8" id="KW-0227">DNA damage</keyword>
<dbReference type="SMART" id="SM01083">
    <property type="entry name" value="Cir_N"/>
    <property type="match status" value="1"/>
</dbReference>
<feature type="region of interest" description="Disordered" evidence="9">
    <location>
        <begin position="367"/>
        <end position="576"/>
    </location>
</feature>
<dbReference type="GO" id="GO:0008409">
    <property type="term" value="F:5'-3' exonuclease activity"/>
    <property type="evidence" value="ECO:0007669"/>
    <property type="project" value="TreeGrafter"/>
</dbReference>
<comment type="subcellular location">
    <subcellularLocation>
        <location evidence="8">Nucleus</location>
    </subcellularLocation>
</comment>
<feature type="compositionally biased region" description="Basic and acidic residues" evidence="9">
    <location>
        <begin position="14"/>
        <end position="53"/>
    </location>
</feature>
<feature type="region of interest" description="Disordered" evidence="9">
    <location>
        <begin position="952"/>
        <end position="980"/>
    </location>
</feature>
<feature type="region of interest" description="Disordered" evidence="9">
    <location>
        <begin position="742"/>
        <end position="776"/>
    </location>
</feature>
<reference evidence="12" key="2">
    <citation type="journal article" date="2019" name="IMA Fungus">
        <title>Genome sequencing and comparison of five Tilletia species to identify candidate genes for the detection of regulated species infecting wheat.</title>
        <authorList>
            <person name="Nguyen H.D.T."/>
            <person name="Sultana T."/>
            <person name="Kesanakurti P."/>
            <person name="Hambleton S."/>
        </authorList>
    </citation>
    <scope>NUCLEOTIDE SEQUENCE</scope>
    <source>
        <strain evidence="12">DAOMC 236416</strain>
    </source>
</reference>
<keyword evidence="4 8" id="KW-0479">Metal-binding</keyword>
<dbReference type="Proteomes" id="UP000077521">
    <property type="component" value="Unassembled WGS sequence"/>
</dbReference>
<feature type="compositionally biased region" description="Basic and acidic residues" evidence="9">
    <location>
        <begin position="183"/>
        <end position="192"/>
    </location>
</feature>
<comment type="function">
    <text evidence="8">Nuclease required for the repair of DNA interstrand cross-links (ICL). Acts as a 5'-3' exonuclease that anchors at a cut end of DNA and cleaves DNA successively at every third nucleotide, allowing to excise an ICL from one strand through flanking incisions.</text>
</comment>